<gene>
    <name evidence="1" type="ORF">AVDCRST_MAG94-4807</name>
</gene>
<protein>
    <submittedName>
        <fullName evidence="1">Uncharacterized protein</fullName>
    </submittedName>
</protein>
<proteinExistence type="predicted"/>
<dbReference type="EMBL" id="CADCTY010001655">
    <property type="protein sequence ID" value="CAA9379913.1"/>
    <property type="molecule type" value="Genomic_DNA"/>
</dbReference>
<dbReference type="AlphaFoldDB" id="A0A6J4N7A3"/>
<name>A0A6J4N7A3_9CYAN</name>
<accession>A0A6J4N7A3</accession>
<evidence type="ECO:0000313" key="1">
    <source>
        <dbReference type="EMBL" id="CAA9379913.1"/>
    </source>
</evidence>
<reference evidence="1" key="1">
    <citation type="submission" date="2020-02" db="EMBL/GenBank/DDBJ databases">
        <authorList>
            <person name="Meier V. D."/>
        </authorList>
    </citation>
    <scope>NUCLEOTIDE SEQUENCE</scope>
    <source>
        <strain evidence="1">AVDCRST_MAG94</strain>
    </source>
</reference>
<sequence length="38" mass="4454">MKKHCPGMWMILSWDVDDFVLGCGYFCNQAKTHTQQSF</sequence>
<organism evidence="1">
    <name type="scientific">uncultured Leptolyngbya sp</name>
    <dbReference type="NCBI Taxonomy" id="332963"/>
    <lineage>
        <taxon>Bacteria</taxon>
        <taxon>Bacillati</taxon>
        <taxon>Cyanobacteriota</taxon>
        <taxon>Cyanophyceae</taxon>
        <taxon>Leptolyngbyales</taxon>
        <taxon>Leptolyngbyaceae</taxon>
        <taxon>Leptolyngbya group</taxon>
        <taxon>Leptolyngbya</taxon>
        <taxon>environmental samples</taxon>
    </lineage>
</organism>